<name>A0A371B7Z5_9BRAD</name>
<evidence type="ECO:0008006" key="5">
    <source>
        <dbReference type="Google" id="ProtNLM"/>
    </source>
</evidence>
<dbReference type="Proteomes" id="UP000263993">
    <property type="component" value="Unassembled WGS sequence"/>
</dbReference>
<dbReference type="EMBL" id="QRGO01000001">
    <property type="protein sequence ID" value="RDV03708.1"/>
    <property type="molecule type" value="Genomic_DNA"/>
</dbReference>
<proteinExistence type="predicted"/>
<keyword evidence="2" id="KW-0732">Signal</keyword>
<organism evidence="3 4">
    <name type="scientific">Undibacter mobilis</name>
    <dbReference type="NCBI Taxonomy" id="2292256"/>
    <lineage>
        <taxon>Bacteria</taxon>
        <taxon>Pseudomonadati</taxon>
        <taxon>Pseudomonadota</taxon>
        <taxon>Alphaproteobacteria</taxon>
        <taxon>Hyphomicrobiales</taxon>
        <taxon>Nitrobacteraceae</taxon>
        <taxon>Undibacter</taxon>
    </lineage>
</organism>
<evidence type="ECO:0000313" key="3">
    <source>
        <dbReference type="EMBL" id="RDV03708.1"/>
    </source>
</evidence>
<feature type="transmembrane region" description="Helical" evidence="1">
    <location>
        <begin position="60"/>
        <end position="78"/>
    </location>
</feature>
<evidence type="ECO:0000256" key="2">
    <source>
        <dbReference type="SAM" id="SignalP"/>
    </source>
</evidence>
<keyword evidence="1" id="KW-0812">Transmembrane</keyword>
<protein>
    <recommendedName>
        <fullName evidence="5">Transmembrane protein</fullName>
    </recommendedName>
</protein>
<accession>A0A371B7Z5</accession>
<keyword evidence="1" id="KW-0472">Membrane</keyword>
<dbReference type="RefSeq" id="WP_115515732.1">
    <property type="nucleotide sequence ID" value="NZ_QRGO01000001.1"/>
</dbReference>
<keyword evidence="1" id="KW-1133">Transmembrane helix</keyword>
<evidence type="ECO:0000256" key="1">
    <source>
        <dbReference type="SAM" id="Phobius"/>
    </source>
</evidence>
<keyword evidence="4" id="KW-1185">Reference proteome</keyword>
<feature type="signal peptide" evidence="2">
    <location>
        <begin position="1"/>
        <end position="24"/>
    </location>
</feature>
<gene>
    <name evidence="3" type="ORF">DXH78_03375</name>
</gene>
<comment type="caution">
    <text evidence="3">The sequence shown here is derived from an EMBL/GenBank/DDBJ whole genome shotgun (WGS) entry which is preliminary data.</text>
</comment>
<dbReference type="AlphaFoldDB" id="A0A371B7Z5"/>
<reference evidence="4" key="1">
    <citation type="submission" date="2018-08" db="EMBL/GenBank/DDBJ databases">
        <authorList>
            <person name="Kim S.-J."/>
            <person name="Jung G.-Y."/>
        </authorList>
    </citation>
    <scope>NUCLEOTIDE SEQUENCE [LARGE SCALE GENOMIC DNA]</scope>
    <source>
        <strain evidence="4">GY_H</strain>
    </source>
</reference>
<sequence>MRIRIPIAVALAAVIAVSSFGINAASAAPAASIPAVHQGAANGSPLIEVTSRKRHRGNNAAAAAAFAGVAGALIGLAIQESQRDRYYRHGGYGYYDGGPHYYRGRHYYGSPGPYHPHRGLQPWETR</sequence>
<feature type="chain" id="PRO_5017026360" description="Transmembrane protein" evidence="2">
    <location>
        <begin position="25"/>
        <end position="126"/>
    </location>
</feature>
<evidence type="ECO:0000313" key="4">
    <source>
        <dbReference type="Proteomes" id="UP000263993"/>
    </source>
</evidence>